<dbReference type="SUPFAM" id="SSF54001">
    <property type="entry name" value="Cysteine proteinases"/>
    <property type="match status" value="1"/>
</dbReference>
<dbReference type="PROSITE" id="PS51450">
    <property type="entry name" value="LRR"/>
    <property type="match status" value="1"/>
</dbReference>
<comment type="caution">
    <text evidence="2">The sequence shown here is derived from an EMBL/GenBank/DDBJ whole genome shotgun (WGS) entry which is preliminary data.</text>
</comment>
<dbReference type="PROSITE" id="PS00972">
    <property type="entry name" value="USP_1"/>
    <property type="match status" value="1"/>
</dbReference>
<dbReference type="CDD" id="cd02257">
    <property type="entry name" value="Peptidase_C19"/>
    <property type="match status" value="1"/>
</dbReference>
<evidence type="ECO:0000313" key="3">
    <source>
        <dbReference type="Proteomes" id="UP000018208"/>
    </source>
</evidence>
<dbReference type="GO" id="GO:0016579">
    <property type="term" value="P:protein deubiquitination"/>
    <property type="evidence" value="ECO:0007669"/>
    <property type="project" value="InterPro"/>
</dbReference>
<sequence length="443" mass="51091">MYNQSNYRIPQCISYIKQNKKWNLNQFFNSKLLNKFFYLTCSFKVYQPAYRNIFNNFPTIRTHEAVLSSIFRMPGVKNLGNTCYLSSAIQVLANASNIKFPETALSSELQRFRTSQQAFDPHEIKEMLCLDNKQFTGFDQQDANEALLNLINICGLENQFLFNWTISSICESCGRYQQTNNQDIQIVLYKNLFIDDQINEFFSEERVCECGKPVTLKLSQFTPPKQLLVLVQKQNIQGCSKIKFQNNLSIYNYEFKLNSAIYHQGSDTSGHYTAAIRTKSGDFLCNDVHTQNQTIHRGSPNICTVSYELIDRSKIRVLDLQSPCELLKLDKMPFLQHLSIVGQFAIIDSYPVGLKSLSLRYAGLVELPDLSTSPLALLDVSNNKLKTLRPPKSLRVLNISFNRIKVLPDMRQFLNLCVLDCRGLNLQYNYEYLVPEQIQIMKI</sequence>
<keyword evidence="2" id="KW-0378">Hydrolase</keyword>
<dbReference type="GeneID" id="94296702"/>
<dbReference type="KEGG" id="ssao:94296702"/>
<dbReference type="InterPro" id="IPR032675">
    <property type="entry name" value="LRR_dom_sf"/>
</dbReference>
<proteinExistence type="predicted"/>
<dbReference type="Proteomes" id="UP000018208">
    <property type="component" value="Unassembled WGS sequence"/>
</dbReference>
<name>A0A9P8LVC1_9EUKA</name>
<accession>A0A9P8LVC1</accession>
<dbReference type="OrthoDB" id="292964at2759"/>
<dbReference type="RefSeq" id="XP_067765831.1">
    <property type="nucleotide sequence ID" value="XM_067906563.1"/>
</dbReference>
<dbReference type="SUPFAM" id="SSF52058">
    <property type="entry name" value="L domain-like"/>
    <property type="match status" value="1"/>
</dbReference>
<dbReference type="InterPro" id="IPR038765">
    <property type="entry name" value="Papain-like_cys_pep_sf"/>
</dbReference>
<reference evidence="2 3" key="1">
    <citation type="journal article" date="2014" name="PLoS Genet.">
        <title>The Genome of Spironucleus salmonicida Highlights a Fish Pathogen Adapted to Fluctuating Environments.</title>
        <authorList>
            <person name="Xu F."/>
            <person name="Jerlstrom-Hultqvist J."/>
            <person name="Einarsson E."/>
            <person name="Astvaldsson A."/>
            <person name="Svard S.G."/>
            <person name="Andersson J.O."/>
        </authorList>
    </citation>
    <scope>NUCLEOTIDE SEQUENCE [LARGE SCALE GENOMIC DNA]</scope>
    <source>
        <strain evidence="2 3">ATCC 50377</strain>
    </source>
</reference>
<keyword evidence="3" id="KW-1185">Reference proteome</keyword>
<dbReference type="InterPro" id="IPR018200">
    <property type="entry name" value="USP_CS"/>
</dbReference>
<dbReference type="Gene3D" id="3.90.70.10">
    <property type="entry name" value="Cysteine proteinases"/>
    <property type="match status" value="2"/>
</dbReference>
<dbReference type="InterPro" id="IPR050164">
    <property type="entry name" value="Peptidase_C19"/>
</dbReference>
<dbReference type="Pfam" id="PF00443">
    <property type="entry name" value="UCH"/>
    <property type="match status" value="1"/>
</dbReference>
<organism evidence="2 3">
    <name type="scientific">Spironucleus salmonicida</name>
    <dbReference type="NCBI Taxonomy" id="348837"/>
    <lineage>
        <taxon>Eukaryota</taxon>
        <taxon>Metamonada</taxon>
        <taxon>Diplomonadida</taxon>
        <taxon>Hexamitidae</taxon>
        <taxon>Hexamitinae</taxon>
        <taxon>Spironucleus</taxon>
    </lineage>
</organism>
<dbReference type="SMART" id="SM00364">
    <property type="entry name" value="LRR_BAC"/>
    <property type="match status" value="2"/>
</dbReference>
<gene>
    <name evidence="2" type="ORF">SS50377_22679</name>
</gene>
<dbReference type="InterPro" id="IPR028889">
    <property type="entry name" value="USP"/>
</dbReference>
<dbReference type="GO" id="GO:0004843">
    <property type="term" value="F:cysteine-type deubiquitinase activity"/>
    <property type="evidence" value="ECO:0007669"/>
    <property type="project" value="InterPro"/>
</dbReference>
<dbReference type="PROSITE" id="PS50235">
    <property type="entry name" value="USP_3"/>
    <property type="match status" value="1"/>
</dbReference>
<dbReference type="GO" id="GO:0005829">
    <property type="term" value="C:cytosol"/>
    <property type="evidence" value="ECO:0007669"/>
    <property type="project" value="TreeGrafter"/>
</dbReference>
<evidence type="ECO:0000259" key="1">
    <source>
        <dbReference type="PROSITE" id="PS50235"/>
    </source>
</evidence>
<feature type="domain" description="USP" evidence="1">
    <location>
        <begin position="74"/>
        <end position="314"/>
    </location>
</feature>
<dbReference type="AlphaFoldDB" id="A0A9P8LVC1"/>
<dbReference type="InterPro" id="IPR001611">
    <property type="entry name" value="Leu-rich_rpt"/>
</dbReference>
<dbReference type="Gene3D" id="3.80.10.10">
    <property type="entry name" value="Ribonuclease Inhibitor"/>
    <property type="match status" value="1"/>
</dbReference>
<dbReference type="PANTHER" id="PTHR24006">
    <property type="entry name" value="UBIQUITIN CARBOXYL-TERMINAL HYDROLASE"/>
    <property type="match status" value="1"/>
</dbReference>
<dbReference type="InterPro" id="IPR001394">
    <property type="entry name" value="Peptidase_C19_UCH"/>
</dbReference>
<evidence type="ECO:0000313" key="2">
    <source>
        <dbReference type="EMBL" id="KAH0575058.1"/>
    </source>
</evidence>
<dbReference type="EMBL" id="AUWU02000003">
    <property type="protein sequence ID" value="KAH0575058.1"/>
    <property type="molecule type" value="Genomic_DNA"/>
</dbReference>
<dbReference type="GO" id="GO:0005634">
    <property type="term" value="C:nucleus"/>
    <property type="evidence" value="ECO:0007669"/>
    <property type="project" value="TreeGrafter"/>
</dbReference>
<protein>
    <submittedName>
        <fullName evidence="2">Ubiquitin carboxyl-terminal hydrolase</fullName>
    </submittedName>
</protein>